<accession>A0A8E4ZBN4</accession>
<evidence type="ECO:0000313" key="2">
    <source>
        <dbReference type="Proteomes" id="UP000693804"/>
    </source>
</evidence>
<proteinExistence type="predicted"/>
<sequence>MSTHKNAVIAYIEQDRTLSGGRNLYNKLPQKNMAIQGSFTRMPTNETNIRKVCYELAKAVGLPERNLNILLQKPITKPELTTVNTDAKVAQDLLSVNDRLLLFTRETVDYKTAKAFIKELELKPVSNKKEDIYIALEDARVRLVDDKLFDLPENVKASIKLREQFPFLRESTCPDSLKLLVNELITAYDNFKTQQPNLHEALTEGDAAGIAANIVKNYIENKEAWNELEHYKANGTILGVHPMFERLQLKDDITALPTLDLVSKISNLKINIGKNSKKNNTDLVSRDTDLLAHAEAVLKSR</sequence>
<evidence type="ECO:0000313" key="1">
    <source>
        <dbReference type="EMBL" id="QQV89991.1"/>
    </source>
</evidence>
<organism evidence="1 2">
    <name type="scientific">Cellulophaga phage Ingeline_1</name>
    <dbReference type="NCBI Taxonomy" id="2745674"/>
    <lineage>
        <taxon>Viruses</taxon>
        <taxon>Duplodnaviria</taxon>
        <taxon>Heunggongvirae</taxon>
        <taxon>Uroviricota</taxon>
        <taxon>Caudoviricetes</taxon>
        <taxon>Duneviridae</taxon>
        <taxon>Ingelinevirus</taxon>
        <taxon>Ingelinevirus ingeline</taxon>
    </lineage>
</organism>
<reference evidence="1" key="1">
    <citation type="submission" date="2020-07" db="EMBL/GenBank/DDBJ databases">
        <title>Highly diverse flavobacterial phages as mortality factor during North Sea spring blooms.</title>
        <authorList>
            <person name="Bartlau N."/>
            <person name="Wichels A."/>
            <person name="Krohne G."/>
            <person name="Adriaenssens E.M."/>
            <person name="Heins A."/>
            <person name="Fuchs B.M."/>
            <person name="Amann R."/>
            <person name="Moraru C."/>
        </authorList>
    </citation>
    <scope>NUCLEOTIDE SEQUENCE</scope>
</reference>
<keyword evidence="2" id="KW-1185">Reference proteome</keyword>
<gene>
    <name evidence="1" type="ORF">Ingeline1_47</name>
</gene>
<name>A0A8E4ZBN4_9CAUD</name>
<dbReference type="Proteomes" id="UP000693804">
    <property type="component" value="Segment"/>
</dbReference>
<protein>
    <submittedName>
        <fullName evidence="1">Uncharacterized protein</fullName>
    </submittedName>
</protein>
<dbReference type="EMBL" id="MT732435">
    <property type="protein sequence ID" value="QQV89991.1"/>
    <property type="molecule type" value="Genomic_DNA"/>
</dbReference>